<evidence type="ECO:0000256" key="10">
    <source>
        <dbReference type="SAM" id="MobiDB-lite"/>
    </source>
</evidence>
<dbReference type="EMBL" id="PZQS01000004">
    <property type="protein sequence ID" value="PVD32050.1"/>
    <property type="molecule type" value="Genomic_DNA"/>
</dbReference>
<dbReference type="InterPro" id="IPR039398">
    <property type="entry name" value="Deltex_fam"/>
</dbReference>
<dbReference type="Pfam" id="PF18102">
    <property type="entry name" value="DTC"/>
    <property type="match status" value="1"/>
</dbReference>
<dbReference type="SUPFAM" id="SSF52949">
    <property type="entry name" value="Macro domain-like"/>
    <property type="match status" value="1"/>
</dbReference>
<comment type="pathway">
    <text evidence="2 9">Protein modification; protein ubiquitination.</text>
</comment>
<organism evidence="12 13">
    <name type="scientific">Pomacea canaliculata</name>
    <name type="common">Golden apple snail</name>
    <dbReference type="NCBI Taxonomy" id="400727"/>
    <lineage>
        <taxon>Eukaryota</taxon>
        <taxon>Metazoa</taxon>
        <taxon>Spiralia</taxon>
        <taxon>Lophotrochozoa</taxon>
        <taxon>Mollusca</taxon>
        <taxon>Gastropoda</taxon>
        <taxon>Caenogastropoda</taxon>
        <taxon>Architaenioglossa</taxon>
        <taxon>Ampullarioidea</taxon>
        <taxon>Ampullariidae</taxon>
        <taxon>Pomacea</taxon>
    </lineage>
</organism>
<dbReference type="InterPro" id="IPR039399">
    <property type="entry name" value="Deltex_C_sf"/>
</dbReference>
<evidence type="ECO:0000256" key="1">
    <source>
        <dbReference type="ARBA" id="ARBA00000900"/>
    </source>
</evidence>
<dbReference type="OMA" id="MYFGFPD"/>
<evidence type="ECO:0000256" key="3">
    <source>
        <dbReference type="ARBA" id="ARBA00009413"/>
    </source>
</evidence>
<evidence type="ECO:0000256" key="7">
    <source>
        <dbReference type="ARBA" id="ARBA00022833"/>
    </source>
</evidence>
<evidence type="ECO:0000256" key="5">
    <source>
        <dbReference type="ARBA" id="ARBA00022723"/>
    </source>
</evidence>
<reference evidence="12 13" key="1">
    <citation type="submission" date="2018-04" db="EMBL/GenBank/DDBJ databases">
        <title>The genome of golden apple snail Pomacea canaliculata provides insight into stress tolerance and invasive adaptation.</title>
        <authorList>
            <person name="Liu C."/>
            <person name="Liu B."/>
            <person name="Ren Y."/>
            <person name="Zhang Y."/>
            <person name="Wang H."/>
            <person name="Li S."/>
            <person name="Jiang F."/>
            <person name="Yin L."/>
            <person name="Zhang G."/>
            <person name="Qian W."/>
            <person name="Fan W."/>
        </authorList>
    </citation>
    <scope>NUCLEOTIDE SEQUENCE [LARGE SCALE GENOMIC DNA]</scope>
    <source>
        <strain evidence="12">SZHN2017</strain>
        <tissue evidence="12">Muscle</tissue>
    </source>
</reference>
<dbReference type="SUPFAM" id="SSF57850">
    <property type="entry name" value="RING/U-box"/>
    <property type="match status" value="1"/>
</dbReference>
<dbReference type="InterPro" id="IPR002589">
    <property type="entry name" value="Macro_dom"/>
</dbReference>
<dbReference type="Gene3D" id="3.30.40.10">
    <property type="entry name" value="Zinc/RING finger domain, C3HC4 (zinc finger)"/>
    <property type="match status" value="1"/>
</dbReference>
<evidence type="ECO:0000256" key="4">
    <source>
        <dbReference type="ARBA" id="ARBA00022679"/>
    </source>
</evidence>
<dbReference type="EC" id="2.3.2.27" evidence="9"/>
<dbReference type="GO" id="GO:0005737">
    <property type="term" value="C:cytoplasm"/>
    <property type="evidence" value="ECO:0007669"/>
    <property type="project" value="UniProtKB-SubCell"/>
</dbReference>
<dbReference type="Gene3D" id="3.30.390.130">
    <property type="match status" value="1"/>
</dbReference>
<evidence type="ECO:0000256" key="2">
    <source>
        <dbReference type="ARBA" id="ARBA00004906"/>
    </source>
</evidence>
<comment type="catalytic activity">
    <reaction evidence="1 9">
        <text>S-ubiquitinyl-[E2 ubiquitin-conjugating enzyme]-L-cysteine + [acceptor protein]-L-lysine = [E2 ubiquitin-conjugating enzyme]-L-cysteine + N(6)-ubiquitinyl-[acceptor protein]-L-lysine.</text>
        <dbReference type="EC" id="2.3.2.27"/>
    </reaction>
</comment>
<dbReference type="Pfam" id="PF01661">
    <property type="entry name" value="Macro"/>
    <property type="match status" value="1"/>
</dbReference>
<keyword evidence="13" id="KW-1185">Reference proteome</keyword>
<sequence>MATGGTKTSRFHIVSGTHLTVSCDNIICTSAATVVVGEDTSLCGAGAVSRCLLENCPRDYKQRRDSLKKKTRKFEIGRVYPCTFKKDVSGNGKHVGFNTVYYVIVPSMSSSDSQRWIAQMTELYANLFRQACNDGKSSLALPLLGSGGAGASVADAVKVFIQSMIDAKPRSLDVSLHINPKDQKAFRETIELIKKLTQSSSVTQKLSPVSLEERSTFSSSKNPACSMKYDGKKKNQMSSMSLSKNFAMMRLDDDSSNLASILGQDYFTPHCINNEETAKDASGHDDDEDSEDGTDKDFEMTPGDVLDKNIPLKNEEDEKCPICLDKIQKPKKLDKCGHTFCTECIEDTFRHHKPVCPTCNTLYGVIIGNQPINGKMSVTQTCGHVPGFGNCGVITIDYSFSDGIQGTEHPNPGYAYRGTWRRAYLPNNEEGKKVCRLLRAAFDNRLIFTVGTSKTTGADNVVTWNDIHHKTSLEGGPTRFGYPDPNYLSRVQEELAARGITEDCLPHQRNIDVY</sequence>
<dbReference type="InterPro" id="IPR013083">
    <property type="entry name" value="Znf_RING/FYVE/PHD"/>
</dbReference>
<evidence type="ECO:0000259" key="11">
    <source>
        <dbReference type="PROSITE" id="PS50089"/>
    </source>
</evidence>
<dbReference type="PROSITE" id="PS50089">
    <property type="entry name" value="ZF_RING_2"/>
    <property type="match status" value="1"/>
</dbReference>
<evidence type="ECO:0000313" key="13">
    <source>
        <dbReference type="Proteomes" id="UP000245119"/>
    </source>
</evidence>
<dbReference type="PROSITE" id="PS51257">
    <property type="entry name" value="PROKAR_LIPOPROTEIN"/>
    <property type="match status" value="1"/>
</dbReference>
<dbReference type="SMART" id="SM00184">
    <property type="entry name" value="RING"/>
    <property type="match status" value="1"/>
</dbReference>
<dbReference type="PROSITE" id="PS00518">
    <property type="entry name" value="ZF_RING_1"/>
    <property type="match status" value="1"/>
</dbReference>
<accession>A0A2T7PF65</accession>
<dbReference type="UniPathway" id="UPA00143"/>
<keyword evidence="9" id="KW-0963">Cytoplasm</keyword>
<evidence type="ECO:0000313" key="12">
    <source>
        <dbReference type="EMBL" id="PVD32050.1"/>
    </source>
</evidence>
<comment type="caution">
    <text evidence="12">The sequence shown here is derived from an EMBL/GenBank/DDBJ whole genome shotgun (WGS) entry which is preliminary data.</text>
</comment>
<dbReference type="AlphaFoldDB" id="A0A2T7PF65"/>
<dbReference type="Proteomes" id="UP000245119">
    <property type="component" value="Linkage Group LG4"/>
</dbReference>
<dbReference type="GO" id="GO:0061630">
    <property type="term" value="F:ubiquitin protein ligase activity"/>
    <property type="evidence" value="ECO:0007669"/>
    <property type="project" value="UniProtKB-UniRule"/>
</dbReference>
<feature type="domain" description="RING-type" evidence="11">
    <location>
        <begin position="320"/>
        <end position="360"/>
    </location>
</feature>
<keyword evidence="4 9" id="KW-0808">Transferase</keyword>
<keyword evidence="7 9" id="KW-0862">Zinc</keyword>
<dbReference type="CDD" id="cd09633">
    <property type="entry name" value="Deltex_C"/>
    <property type="match status" value="1"/>
</dbReference>
<dbReference type="InterPro" id="IPR039396">
    <property type="entry name" value="Deltex_C"/>
</dbReference>
<feature type="region of interest" description="Disordered" evidence="10">
    <location>
        <begin position="276"/>
        <end position="309"/>
    </location>
</feature>
<dbReference type="InterPro" id="IPR001841">
    <property type="entry name" value="Znf_RING"/>
</dbReference>
<proteinExistence type="inferred from homology"/>
<dbReference type="GO" id="GO:0016567">
    <property type="term" value="P:protein ubiquitination"/>
    <property type="evidence" value="ECO:0007669"/>
    <property type="project" value="UniProtKB-UniRule"/>
</dbReference>
<dbReference type="GO" id="GO:0007219">
    <property type="term" value="P:Notch signaling pathway"/>
    <property type="evidence" value="ECO:0007669"/>
    <property type="project" value="InterPro"/>
</dbReference>
<name>A0A2T7PF65_POMCA</name>
<dbReference type="STRING" id="400727.A0A2T7PF65"/>
<dbReference type="InterPro" id="IPR043472">
    <property type="entry name" value="Macro_dom-like"/>
</dbReference>
<evidence type="ECO:0000256" key="8">
    <source>
        <dbReference type="PROSITE-ProRule" id="PRU00175"/>
    </source>
</evidence>
<evidence type="ECO:0000256" key="6">
    <source>
        <dbReference type="ARBA" id="ARBA00022771"/>
    </source>
</evidence>
<evidence type="ECO:0000256" key="9">
    <source>
        <dbReference type="RuleBase" id="RU367105"/>
    </source>
</evidence>
<gene>
    <name evidence="12" type="ORF">C0Q70_07477</name>
</gene>
<protein>
    <recommendedName>
        <fullName evidence="9">E3 ubiquitin-protein ligase</fullName>
        <ecNumber evidence="9">2.3.2.27</ecNumber>
    </recommendedName>
</protein>
<keyword evidence="6 8" id="KW-0863">Zinc-finger</keyword>
<dbReference type="InterPro" id="IPR017907">
    <property type="entry name" value="Znf_RING_CS"/>
</dbReference>
<keyword evidence="5 9" id="KW-0479">Metal-binding</keyword>
<dbReference type="GO" id="GO:0008270">
    <property type="term" value="F:zinc ion binding"/>
    <property type="evidence" value="ECO:0007669"/>
    <property type="project" value="UniProtKB-KW"/>
</dbReference>
<dbReference type="OrthoDB" id="527344at2759"/>
<comment type="similarity">
    <text evidence="3 9">Belongs to the Deltex family.</text>
</comment>
<comment type="subcellular location">
    <subcellularLocation>
        <location evidence="9">Cytoplasm</location>
    </subcellularLocation>
</comment>
<dbReference type="Gene3D" id="3.40.220.10">
    <property type="entry name" value="Leucine Aminopeptidase, subunit E, domain 1"/>
    <property type="match status" value="1"/>
</dbReference>
<dbReference type="Pfam" id="PF13923">
    <property type="entry name" value="zf-C3HC4_2"/>
    <property type="match status" value="1"/>
</dbReference>
<dbReference type="PANTHER" id="PTHR12622">
    <property type="entry name" value="DELTEX-RELATED"/>
    <property type="match status" value="1"/>
</dbReference>